<gene>
    <name evidence="3" type="primary">TV42_01570</name>
    <name evidence="3" type="ORF">TNCT_95451</name>
</gene>
<feature type="domain" description="Metallo-beta-lactamase" evidence="2">
    <location>
        <begin position="758"/>
        <end position="915"/>
    </location>
</feature>
<dbReference type="Gene3D" id="3.50.50.60">
    <property type="entry name" value="FAD/NAD(P)-binding domain"/>
    <property type="match status" value="1"/>
</dbReference>
<evidence type="ECO:0000256" key="1">
    <source>
        <dbReference type="SAM" id="Phobius"/>
    </source>
</evidence>
<accession>A0A8X6G3J6</accession>
<feature type="transmembrane region" description="Helical" evidence="1">
    <location>
        <begin position="584"/>
        <end position="605"/>
    </location>
</feature>
<dbReference type="Pfam" id="PF12706">
    <property type="entry name" value="Lactamase_B_2"/>
    <property type="match status" value="1"/>
</dbReference>
<keyword evidence="1" id="KW-0472">Membrane</keyword>
<dbReference type="OrthoDB" id="332863at2759"/>
<dbReference type="Gene3D" id="3.60.15.10">
    <property type="entry name" value="Ribonuclease Z/Hydroxyacylglutathione hydrolase-like"/>
    <property type="match status" value="1"/>
</dbReference>
<dbReference type="InterPro" id="IPR001279">
    <property type="entry name" value="Metallo-B-lactamas"/>
</dbReference>
<comment type="caution">
    <text evidence="3">The sequence shown here is derived from an EMBL/GenBank/DDBJ whole genome shotgun (WGS) entry which is preliminary data.</text>
</comment>
<dbReference type="InterPro" id="IPR036866">
    <property type="entry name" value="RibonucZ/Hydroxyglut_hydro"/>
</dbReference>
<dbReference type="PANTHER" id="PTHR15032">
    <property type="entry name" value="N-ACYL-PHOSPHATIDYLETHANOLAMINE-HYDROLYZING PHOSPHOLIPASE D"/>
    <property type="match status" value="1"/>
</dbReference>
<proteinExistence type="predicted"/>
<evidence type="ECO:0000313" key="4">
    <source>
        <dbReference type="Proteomes" id="UP000887116"/>
    </source>
</evidence>
<dbReference type="GO" id="GO:0031123">
    <property type="term" value="P:RNA 3'-end processing"/>
    <property type="evidence" value="ECO:0007669"/>
    <property type="project" value="UniProtKB-ARBA"/>
</dbReference>
<reference evidence="3" key="1">
    <citation type="submission" date="2020-07" db="EMBL/GenBank/DDBJ databases">
        <title>Multicomponent nature underlies the extraordinary mechanical properties of spider dragline silk.</title>
        <authorList>
            <person name="Kono N."/>
            <person name="Nakamura H."/>
            <person name="Mori M."/>
            <person name="Yoshida Y."/>
            <person name="Ohtoshi R."/>
            <person name="Malay A.D."/>
            <person name="Moran D.A.P."/>
            <person name="Tomita M."/>
            <person name="Numata K."/>
            <person name="Arakawa K."/>
        </authorList>
    </citation>
    <scope>NUCLEOTIDE SEQUENCE</scope>
</reference>
<dbReference type="InterPro" id="IPR036188">
    <property type="entry name" value="FAD/NAD-bd_sf"/>
</dbReference>
<dbReference type="EMBL" id="BMAO01014470">
    <property type="protein sequence ID" value="GFQ95246.1"/>
    <property type="molecule type" value="Genomic_DNA"/>
</dbReference>
<dbReference type="AlphaFoldDB" id="A0A8X6G3J6"/>
<dbReference type="Proteomes" id="UP000887116">
    <property type="component" value="Unassembled WGS sequence"/>
</dbReference>
<keyword evidence="4" id="KW-1185">Reference proteome</keyword>
<dbReference type="SUPFAM" id="SSF56281">
    <property type="entry name" value="Metallo-hydrolase/oxidoreductase"/>
    <property type="match status" value="1"/>
</dbReference>
<dbReference type="SUPFAM" id="SSF51905">
    <property type="entry name" value="FAD/NAD(P)-binding domain"/>
    <property type="match status" value="1"/>
</dbReference>
<name>A0A8X6G3J6_TRICU</name>
<evidence type="ECO:0000313" key="3">
    <source>
        <dbReference type="EMBL" id="GFQ95246.1"/>
    </source>
</evidence>
<sequence length="1143" mass="131066">MVSLALGDSYEVKMKNIIIAGSGPVGSFMAVLCAQLGFPVTVYEKRPEFTRNINVKLEGNFFREVQEVLSRLNVKTEFFGKLNEHLHSQRNRILIKELEERFAREAKSLGARYITREVESFEELYEEHKASDPIILDCTGRNSKLRINKFGSDKDNIVSAPLQHAMYVNFKAKITDNMSSLYQVMKYMRNIKLTEVVLSKRKDKDGFSDVTLPVFITDELARVFDKEYPNISREPLNPFNSSRLVPDSIFFPISSLLGNLIVDGCNVDLNSVKVKKIEISCGYAKERSKDNYICLGDSAIHLAFFRSLNLGLKHALEFFIKLSMLQPNVQTPKDDEIIKKFKEHYPHLHPVRVHPTVARNVFLVVTKVIWYGCFSYCLTNHERERLTNRSGVYKDQVVNILNELNQKLSTWSNSLADFEAKRDGDIKNEIHSNKTKSVLYDYLSWFIDINGKSFIKISELARAARGKYSLYPKDFKFLLECFKVRREAIATNVISSLLNQLKGKEFDQLKKVCAKEDLSDEEKMKLIGDAANSKLKRKRELRRDSDDANVSSNFILALIKNEIAQIQKLSSEPDPTLDNASSEPVAVCIILLAATSATVLLMAGIVKPKTSYIIVAGTIFIAVAFVAWHVTHKSSNEMEGKMYQVNDGYINELQEKFSDINFKRLEKIEGTYVTNPENRSTYNDSRIFKETQVKRTLSSVCAPFVSEAVKSKLSYFSQKEDKDQIYKLDNAQDLQPGERYAIQNIGHATQLIQVPGFNILTDPVFNNLSKLLYPEKTISHPSIEELPKIDVIIISHNHRDHVDRRSLQKLLEHYETKHWPQPKVFVPMGDKKLFENFGFNQIEEVEWYTKISVIKDIDGTNKTVNFVSIPADHRSGRHGIDHHKSLVTGWVINPEQEDVIFKFSGDTKSLTDENQQATDAVLWNEIRHKKVNQGKNDENIEVPDIICLEPSGPNYTRCDMDITHQSTSYSALLKFIEAKNLAKLSGKSPQEFLEKIQTVMMHHNKFELGPDRFNEGLFVLKKLIKYLDLNEEDLNREFARQKEKLEQNLDKERLKENTPFTSRPIIATLPKQTSLLVRAKDFIIEEIKKVTEKLENIDKEQMKGYLIGNTIFPKIGERLNDEQVENSRFGVESVQKYNGGLAR</sequence>
<dbReference type="PANTHER" id="PTHR15032:SF4">
    <property type="entry name" value="N-ACYL-PHOSPHATIDYLETHANOLAMINE-HYDROLYZING PHOSPHOLIPASE D"/>
    <property type="match status" value="1"/>
</dbReference>
<evidence type="ECO:0000259" key="2">
    <source>
        <dbReference type="Pfam" id="PF12706"/>
    </source>
</evidence>
<protein>
    <submittedName>
        <fullName evidence="3">Lactamase_B domain-containing protein</fullName>
    </submittedName>
</protein>
<feature type="transmembrane region" description="Helical" evidence="1">
    <location>
        <begin position="612"/>
        <end position="630"/>
    </location>
</feature>
<keyword evidence="1" id="KW-0812">Transmembrane</keyword>
<keyword evidence="1" id="KW-1133">Transmembrane helix</keyword>
<organism evidence="3 4">
    <name type="scientific">Trichonephila clavata</name>
    <name type="common">Joro spider</name>
    <name type="synonym">Nephila clavata</name>
    <dbReference type="NCBI Taxonomy" id="2740835"/>
    <lineage>
        <taxon>Eukaryota</taxon>
        <taxon>Metazoa</taxon>
        <taxon>Ecdysozoa</taxon>
        <taxon>Arthropoda</taxon>
        <taxon>Chelicerata</taxon>
        <taxon>Arachnida</taxon>
        <taxon>Araneae</taxon>
        <taxon>Araneomorphae</taxon>
        <taxon>Entelegynae</taxon>
        <taxon>Araneoidea</taxon>
        <taxon>Nephilidae</taxon>
        <taxon>Trichonephila</taxon>
    </lineage>
</organism>
<dbReference type="GO" id="GO:0005737">
    <property type="term" value="C:cytoplasm"/>
    <property type="evidence" value="ECO:0007669"/>
    <property type="project" value="TreeGrafter"/>
</dbReference>